<evidence type="ECO:0000313" key="1">
    <source>
        <dbReference type="EMBL" id="KAI5661644.1"/>
    </source>
</evidence>
<organism evidence="1 2">
    <name type="scientific">Catharanthus roseus</name>
    <name type="common">Madagascar periwinkle</name>
    <name type="synonym">Vinca rosea</name>
    <dbReference type="NCBI Taxonomy" id="4058"/>
    <lineage>
        <taxon>Eukaryota</taxon>
        <taxon>Viridiplantae</taxon>
        <taxon>Streptophyta</taxon>
        <taxon>Embryophyta</taxon>
        <taxon>Tracheophyta</taxon>
        <taxon>Spermatophyta</taxon>
        <taxon>Magnoliopsida</taxon>
        <taxon>eudicotyledons</taxon>
        <taxon>Gunneridae</taxon>
        <taxon>Pentapetalae</taxon>
        <taxon>asterids</taxon>
        <taxon>lamiids</taxon>
        <taxon>Gentianales</taxon>
        <taxon>Apocynaceae</taxon>
        <taxon>Rauvolfioideae</taxon>
        <taxon>Vinceae</taxon>
        <taxon>Catharanthinae</taxon>
        <taxon>Catharanthus</taxon>
    </lineage>
</organism>
<name>A0ACC0ALE6_CATRO</name>
<accession>A0ACC0ALE6</accession>
<proteinExistence type="predicted"/>
<gene>
    <name evidence="1" type="ORF">M9H77_20967</name>
</gene>
<protein>
    <submittedName>
        <fullName evidence="1">Uncharacterized protein</fullName>
    </submittedName>
</protein>
<dbReference type="EMBL" id="CM044705">
    <property type="protein sequence ID" value="KAI5661644.1"/>
    <property type="molecule type" value="Genomic_DNA"/>
</dbReference>
<keyword evidence="2" id="KW-1185">Reference proteome</keyword>
<reference evidence="2" key="1">
    <citation type="journal article" date="2023" name="Nat. Plants">
        <title>Single-cell RNA sequencing provides a high-resolution roadmap for understanding the multicellular compartmentation of specialized metabolism.</title>
        <authorList>
            <person name="Sun S."/>
            <person name="Shen X."/>
            <person name="Li Y."/>
            <person name="Li Y."/>
            <person name="Wang S."/>
            <person name="Li R."/>
            <person name="Zhang H."/>
            <person name="Shen G."/>
            <person name="Guo B."/>
            <person name="Wei J."/>
            <person name="Xu J."/>
            <person name="St-Pierre B."/>
            <person name="Chen S."/>
            <person name="Sun C."/>
        </authorList>
    </citation>
    <scope>NUCLEOTIDE SEQUENCE [LARGE SCALE GENOMIC DNA]</scope>
</reference>
<dbReference type="Proteomes" id="UP001060085">
    <property type="component" value="Linkage Group LG05"/>
</dbReference>
<evidence type="ECO:0000313" key="2">
    <source>
        <dbReference type="Proteomes" id="UP001060085"/>
    </source>
</evidence>
<comment type="caution">
    <text evidence="1">The sequence shown here is derived from an EMBL/GenBank/DDBJ whole genome shotgun (WGS) entry which is preliminary data.</text>
</comment>
<sequence>MRMALRSQKKLGFIDRIIPIPEGNPDREEECAIYGIVRSHMIQQEPIPKLCTVLVQICKEEQHKNSTRIEDYSGDGAAFTATGATAAGRDRRNFSSKFHCTYCKRAGHDVTGCFQLVGYREWWPRNSPQPVAGRGFSPANNSKVWRGGRSGRGGRQHPQTLRPCAMDGGRSLEAWANSASVRQARSVAESFSRGDLRAGKEDGRGLGGPIYSDGLSGGPSSSSKGPGPFPALIVDQWSKLLTELKNSNNTQPESYLVWKIYGF</sequence>